<evidence type="ECO:0008006" key="5">
    <source>
        <dbReference type="Google" id="ProtNLM"/>
    </source>
</evidence>
<keyword evidence="2" id="KW-0732">Signal</keyword>
<dbReference type="STRING" id="1802701.A3A33_05005"/>
<dbReference type="Proteomes" id="UP000179047">
    <property type="component" value="Unassembled WGS sequence"/>
</dbReference>
<dbReference type="EMBL" id="MGKP01000029">
    <property type="protein sequence ID" value="OGN27549.1"/>
    <property type="molecule type" value="Genomic_DNA"/>
</dbReference>
<organism evidence="3 4">
    <name type="scientific">Candidatus Yanofskybacteria bacterium RIFCSPLOWO2_01_FULL_49_25</name>
    <dbReference type="NCBI Taxonomy" id="1802701"/>
    <lineage>
        <taxon>Bacteria</taxon>
        <taxon>Candidatus Yanofskyibacteriota</taxon>
    </lineage>
</organism>
<feature type="transmembrane region" description="Helical" evidence="1">
    <location>
        <begin position="89"/>
        <end position="112"/>
    </location>
</feature>
<feature type="chain" id="PRO_5009535673" description="Peptidase M15A C-terminal domain-containing protein" evidence="2">
    <location>
        <begin position="24"/>
        <end position="293"/>
    </location>
</feature>
<accession>A0A1F8GSX6</accession>
<sequence length="293" mass="31218">MTRLLYILLLATLIFSFAYPTSAAGLVPCGGSGQQPCNICDLFVLLKTIINYIIYDITPLFATLLFLYAGFTMILAGAKPEMMASGRKIFYTTITGLVVVYGSFLITNFVILNFAPNSPVAQGWSKLQCTAPGSTIPTGPVATSTYNNTGGISDSAARIQLNSLGITTPLTPCIVTADGQIQRPPGGGACGSFQGVQQETIREIVQFKYDCKCAVAINDATGPGHSTGSGHYGGIKFDMVPNAKVDAYIKSNFTQLPNRTSDNAPYYQSPSGARYAHEGDHWDVVVNPNTVGQ</sequence>
<evidence type="ECO:0000313" key="4">
    <source>
        <dbReference type="Proteomes" id="UP000179047"/>
    </source>
</evidence>
<keyword evidence="1" id="KW-1133">Transmembrane helix</keyword>
<name>A0A1F8GSX6_9BACT</name>
<protein>
    <recommendedName>
        <fullName evidence="5">Peptidase M15A C-terminal domain-containing protein</fullName>
    </recommendedName>
</protein>
<feature type="signal peptide" evidence="2">
    <location>
        <begin position="1"/>
        <end position="23"/>
    </location>
</feature>
<evidence type="ECO:0000256" key="2">
    <source>
        <dbReference type="SAM" id="SignalP"/>
    </source>
</evidence>
<feature type="transmembrane region" description="Helical" evidence="1">
    <location>
        <begin position="57"/>
        <end position="77"/>
    </location>
</feature>
<dbReference type="InterPro" id="IPR043993">
    <property type="entry name" value="T4SS_pilin"/>
</dbReference>
<gene>
    <name evidence="3" type="ORF">A3A33_05005</name>
</gene>
<evidence type="ECO:0000313" key="3">
    <source>
        <dbReference type="EMBL" id="OGN27549.1"/>
    </source>
</evidence>
<reference evidence="3 4" key="1">
    <citation type="journal article" date="2016" name="Nat. Commun.">
        <title>Thousands of microbial genomes shed light on interconnected biogeochemical processes in an aquifer system.</title>
        <authorList>
            <person name="Anantharaman K."/>
            <person name="Brown C.T."/>
            <person name="Hug L.A."/>
            <person name="Sharon I."/>
            <person name="Castelle C.J."/>
            <person name="Probst A.J."/>
            <person name="Thomas B.C."/>
            <person name="Singh A."/>
            <person name="Wilkins M.J."/>
            <person name="Karaoz U."/>
            <person name="Brodie E.L."/>
            <person name="Williams K.H."/>
            <person name="Hubbard S.S."/>
            <person name="Banfield J.F."/>
        </authorList>
    </citation>
    <scope>NUCLEOTIDE SEQUENCE [LARGE SCALE GENOMIC DNA]</scope>
</reference>
<keyword evidence="1" id="KW-0812">Transmembrane</keyword>
<dbReference type="Pfam" id="PF18895">
    <property type="entry name" value="T4SS_pilin"/>
    <property type="match status" value="1"/>
</dbReference>
<proteinExistence type="predicted"/>
<evidence type="ECO:0000256" key="1">
    <source>
        <dbReference type="SAM" id="Phobius"/>
    </source>
</evidence>
<dbReference type="AlphaFoldDB" id="A0A1F8GSX6"/>
<keyword evidence="1" id="KW-0472">Membrane</keyword>
<comment type="caution">
    <text evidence="3">The sequence shown here is derived from an EMBL/GenBank/DDBJ whole genome shotgun (WGS) entry which is preliminary data.</text>
</comment>